<proteinExistence type="predicted"/>
<reference evidence="1 2" key="1">
    <citation type="submission" date="2019-12" db="EMBL/GenBank/DDBJ databases">
        <title>Novel species isolated from a subtropical stream in China.</title>
        <authorList>
            <person name="Lu H."/>
        </authorList>
    </citation>
    <scope>NUCLEOTIDE SEQUENCE [LARGE SCALE GENOMIC DNA]</scope>
    <source>
        <strain evidence="1 2">FT94W</strain>
    </source>
</reference>
<name>A0ABW9VFH6_9BURK</name>
<keyword evidence="2" id="KW-1185">Reference proteome</keyword>
<protein>
    <submittedName>
        <fullName evidence="1">Uncharacterized protein</fullName>
    </submittedName>
</protein>
<organism evidence="1 2">
    <name type="scientific">Duganella lactea</name>
    <dbReference type="NCBI Taxonomy" id="2692173"/>
    <lineage>
        <taxon>Bacteria</taxon>
        <taxon>Pseudomonadati</taxon>
        <taxon>Pseudomonadota</taxon>
        <taxon>Betaproteobacteria</taxon>
        <taxon>Burkholderiales</taxon>
        <taxon>Oxalobacteraceae</taxon>
        <taxon>Telluria group</taxon>
        <taxon>Duganella</taxon>
    </lineage>
</organism>
<evidence type="ECO:0000313" key="1">
    <source>
        <dbReference type="EMBL" id="MYM37620.1"/>
    </source>
</evidence>
<dbReference type="Proteomes" id="UP000449678">
    <property type="component" value="Unassembled WGS sequence"/>
</dbReference>
<dbReference type="EMBL" id="WWCO01000042">
    <property type="protein sequence ID" value="MYM37620.1"/>
    <property type="molecule type" value="Genomic_DNA"/>
</dbReference>
<evidence type="ECO:0000313" key="2">
    <source>
        <dbReference type="Proteomes" id="UP000449678"/>
    </source>
</evidence>
<accession>A0ABW9VFH6</accession>
<gene>
    <name evidence="1" type="ORF">GTP38_25165</name>
</gene>
<sequence length="131" mass="15436">MTALAYFLGRLETLLDRNQVAYEAYLSKNRIFLYAEILKNSSDSISFLLLDNMHLLPAVHRINAMKLLHHLDVWGGIWESTYAEIKPGIYDEFSFENIVNFPSKEVADLRRFYRILQGRLHIKNKICIRFK</sequence>
<dbReference type="RefSeq" id="WP_160992930.1">
    <property type="nucleotide sequence ID" value="NZ_WWCO01000042.1"/>
</dbReference>
<comment type="caution">
    <text evidence="1">The sequence shown here is derived from an EMBL/GenBank/DDBJ whole genome shotgun (WGS) entry which is preliminary data.</text>
</comment>